<keyword evidence="1" id="KW-0677">Repeat</keyword>
<name>A0A1V4AVG8_9BACT</name>
<gene>
    <name evidence="4" type="ORF">AYP45_05255</name>
</gene>
<dbReference type="AlphaFoldDB" id="A0A1V4AVG8"/>
<dbReference type="InterPro" id="IPR011990">
    <property type="entry name" value="TPR-like_helical_dom_sf"/>
</dbReference>
<dbReference type="PROSITE" id="PS50005">
    <property type="entry name" value="TPR"/>
    <property type="match status" value="1"/>
</dbReference>
<evidence type="ECO:0000256" key="1">
    <source>
        <dbReference type="ARBA" id="ARBA00022737"/>
    </source>
</evidence>
<dbReference type="PANTHER" id="PTHR45586:SF1">
    <property type="entry name" value="LIPOPOLYSACCHARIDE ASSEMBLY PROTEIN B"/>
    <property type="match status" value="1"/>
</dbReference>
<dbReference type="SUPFAM" id="SSF48452">
    <property type="entry name" value="TPR-like"/>
    <property type="match status" value="1"/>
</dbReference>
<dbReference type="STRING" id="1004156.AYP45_05255"/>
<dbReference type="InterPro" id="IPR051012">
    <property type="entry name" value="CellSynth/LPSAsmb/PSIAsmb"/>
</dbReference>
<keyword evidence="2 3" id="KW-0802">TPR repeat</keyword>
<evidence type="ECO:0000256" key="3">
    <source>
        <dbReference type="PROSITE-ProRule" id="PRU00339"/>
    </source>
</evidence>
<organism evidence="4 5">
    <name type="scientific">Candidatus Brocadia carolinensis</name>
    <dbReference type="NCBI Taxonomy" id="1004156"/>
    <lineage>
        <taxon>Bacteria</taxon>
        <taxon>Pseudomonadati</taxon>
        <taxon>Planctomycetota</taxon>
        <taxon>Candidatus Brocadiia</taxon>
        <taxon>Candidatus Brocadiales</taxon>
        <taxon>Candidatus Brocadiaceae</taxon>
        <taxon>Candidatus Brocadia</taxon>
    </lineage>
</organism>
<protein>
    <submittedName>
        <fullName evidence="4">Uncharacterized protein</fullName>
    </submittedName>
</protein>
<proteinExistence type="predicted"/>
<sequence>MIEQLSQQIINVCKGVNVQEEIDYILGNYQQGNFTYNETTERLRNLSSEIPCSFLIHCTLFVHYSRHQEMRNRLIEEGNVLLKLFTANEEDIRSLSSLGVDPFYELANTYCDMKRFDDAIDVYNRVIPIYSMSQIKYYKHLGELYKLKGRAELAINAFNQVLSLNQADNETRLNLASIYESTGNLLSAIEQYQCSLKYTKNTIENSKVKEIIKRLESLKGVHEK</sequence>
<dbReference type="InterPro" id="IPR019734">
    <property type="entry name" value="TPR_rpt"/>
</dbReference>
<evidence type="ECO:0000256" key="2">
    <source>
        <dbReference type="ARBA" id="ARBA00022803"/>
    </source>
</evidence>
<dbReference type="Gene3D" id="1.25.40.10">
    <property type="entry name" value="Tetratricopeptide repeat domain"/>
    <property type="match status" value="1"/>
</dbReference>
<dbReference type="Proteomes" id="UP000189681">
    <property type="component" value="Unassembled WGS sequence"/>
</dbReference>
<dbReference type="SMART" id="SM00028">
    <property type="entry name" value="TPR"/>
    <property type="match status" value="3"/>
</dbReference>
<feature type="repeat" description="TPR" evidence="3">
    <location>
        <begin position="135"/>
        <end position="168"/>
    </location>
</feature>
<dbReference type="Pfam" id="PF13181">
    <property type="entry name" value="TPR_8"/>
    <property type="match status" value="1"/>
</dbReference>
<dbReference type="EMBL" id="AYTS01000044">
    <property type="protein sequence ID" value="OOP57100.1"/>
    <property type="molecule type" value="Genomic_DNA"/>
</dbReference>
<reference evidence="4 5" key="1">
    <citation type="journal article" date="2017" name="Water Res.">
        <title>Discovery and metagenomic analysis of an anammox bacterial enrichment related to Candidatus "Brocadia caroliniensis" in a full-scale glycerol-fed nitritation-denitritation separate centrate treatment process.</title>
        <authorList>
            <person name="Park H."/>
            <person name="Brotto A.C."/>
            <person name="van Loosdrecht M.C."/>
            <person name="Chandran K."/>
        </authorList>
    </citation>
    <scope>NUCLEOTIDE SEQUENCE [LARGE SCALE GENOMIC DNA]</scope>
    <source>
        <strain evidence="4">26THWARD</strain>
    </source>
</reference>
<comment type="caution">
    <text evidence="4">The sequence shown here is derived from an EMBL/GenBank/DDBJ whole genome shotgun (WGS) entry which is preliminary data.</text>
</comment>
<accession>A0A1V4AVG8</accession>
<evidence type="ECO:0000313" key="5">
    <source>
        <dbReference type="Proteomes" id="UP000189681"/>
    </source>
</evidence>
<dbReference type="PANTHER" id="PTHR45586">
    <property type="entry name" value="TPR REPEAT-CONTAINING PROTEIN PA4667"/>
    <property type="match status" value="1"/>
</dbReference>
<dbReference type="Pfam" id="PF13424">
    <property type="entry name" value="TPR_12"/>
    <property type="match status" value="1"/>
</dbReference>
<evidence type="ECO:0000313" key="4">
    <source>
        <dbReference type="EMBL" id="OOP57100.1"/>
    </source>
</evidence>